<accession>A0ACB5SRP9</accession>
<sequence length="203" mass="23397">MNVLNFSNLQKINQSSFHKYGWDGISFELDLRAFENLESLFISSYEDIPLLDKLPNSLKKLGLHGPIRGPFNLPTNLEVFIINGIPYRETSFPLITNWCQLESLAKVVAKYFQYVDCTELFSNLPDTVDEFDYHLWDVDAWFGLEQKVSNIHLAHDFSFNFNSASNIQHLRLILNSGSSLDLSTIPDSVRFLEVVFAFPFETF</sequence>
<dbReference type="EMBL" id="BSXS01000113">
    <property type="protein sequence ID" value="GME70889.1"/>
    <property type="molecule type" value="Genomic_DNA"/>
</dbReference>
<reference evidence="1" key="1">
    <citation type="submission" date="2023-04" db="EMBL/GenBank/DDBJ databases">
        <title>Ambrosiozyma monospora NBRC 10751.</title>
        <authorList>
            <person name="Ichikawa N."/>
            <person name="Sato H."/>
            <person name="Tonouchi N."/>
        </authorList>
    </citation>
    <scope>NUCLEOTIDE SEQUENCE</scope>
    <source>
        <strain evidence="1">NBRC 10751</strain>
    </source>
</reference>
<protein>
    <submittedName>
        <fullName evidence="1">Unnamed protein product</fullName>
    </submittedName>
</protein>
<keyword evidence="2" id="KW-1185">Reference proteome</keyword>
<dbReference type="Proteomes" id="UP001165064">
    <property type="component" value="Unassembled WGS sequence"/>
</dbReference>
<comment type="caution">
    <text evidence="1">The sequence shown here is derived from an EMBL/GenBank/DDBJ whole genome shotgun (WGS) entry which is preliminary data.</text>
</comment>
<organism evidence="1 2">
    <name type="scientific">Ambrosiozyma monospora</name>
    <name type="common">Yeast</name>
    <name type="synonym">Endomycopsis monosporus</name>
    <dbReference type="NCBI Taxonomy" id="43982"/>
    <lineage>
        <taxon>Eukaryota</taxon>
        <taxon>Fungi</taxon>
        <taxon>Dikarya</taxon>
        <taxon>Ascomycota</taxon>
        <taxon>Saccharomycotina</taxon>
        <taxon>Pichiomycetes</taxon>
        <taxon>Pichiales</taxon>
        <taxon>Pichiaceae</taxon>
        <taxon>Ambrosiozyma</taxon>
    </lineage>
</organism>
<gene>
    <name evidence="1" type="ORF">Amon02_000037400</name>
</gene>
<evidence type="ECO:0000313" key="2">
    <source>
        <dbReference type="Proteomes" id="UP001165064"/>
    </source>
</evidence>
<name>A0ACB5SRP9_AMBMO</name>
<evidence type="ECO:0000313" key="1">
    <source>
        <dbReference type="EMBL" id="GME70889.1"/>
    </source>
</evidence>
<proteinExistence type="predicted"/>